<dbReference type="Proteomes" id="UP000005297">
    <property type="component" value="Unassembled WGS sequence"/>
</dbReference>
<keyword evidence="3" id="KW-1133">Transmembrane helix</keyword>
<dbReference type="SMART" id="SM00267">
    <property type="entry name" value="GGDEF"/>
    <property type="match status" value="1"/>
</dbReference>
<dbReference type="Pfam" id="PF00990">
    <property type="entry name" value="GGDEF"/>
    <property type="match status" value="1"/>
</dbReference>
<dbReference type="InParanoid" id="Q0F1Y9"/>
<dbReference type="PANTHER" id="PTHR45138:SF9">
    <property type="entry name" value="DIGUANYLATE CYCLASE DGCM-RELATED"/>
    <property type="match status" value="1"/>
</dbReference>
<dbReference type="CDD" id="cd13708">
    <property type="entry name" value="PBP2_BvgS_like_1"/>
    <property type="match status" value="1"/>
</dbReference>
<feature type="signal peptide" evidence="4">
    <location>
        <begin position="1"/>
        <end position="33"/>
    </location>
</feature>
<keyword evidence="3" id="KW-0472">Membrane</keyword>
<dbReference type="GO" id="GO:0052621">
    <property type="term" value="F:diguanylate cyclase activity"/>
    <property type="evidence" value="ECO:0007669"/>
    <property type="project" value="UniProtKB-EC"/>
</dbReference>
<dbReference type="SUPFAM" id="SSF55073">
    <property type="entry name" value="Nucleotide cyclase"/>
    <property type="match status" value="1"/>
</dbReference>
<feature type="transmembrane region" description="Helical" evidence="3">
    <location>
        <begin position="575"/>
        <end position="595"/>
    </location>
</feature>
<dbReference type="RefSeq" id="WP_009850780.1">
    <property type="nucleotide sequence ID" value="NZ_DS022295.1"/>
</dbReference>
<keyword evidence="3" id="KW-0812">Transmembrane</keyword>
<evidence type="ECO:0000259" key="5">
    <source>
        <dbReference type="PROSITE" id="PS50887"/>
    </source>
</evidence>
<dbReference type="AlphaFoldDB" id="Q0F1Y9"/>
<feature type="domain" description="GGDEF" evidence="5">
    <location>
        <begin position="638"/>
        <end position="767"/>
    </location>
</feature>
<keyword evidence="7" id="KW-1185">Reference proteome</keyword>
<dbReference type="eggNOG" id="COG3706">
    <property type="taxonomic scope" value="Bacteria"/>
</dbReference>
<evidence type="ECO:0000256" key="4">
    <source>
        <dbReference type="SAM" id="SignalP"/>
    </source>
</evidence>
<dbReference type="HOGENOM" id="CLU_000445_86_2_0"/>
<dbReference type="eggNOG" id="COG0715">
    <property type="taxonomic scope" value="Bacteria"/>
</dbReference>
<dbReference type="PROSITE" id="PS50887">
    <property type="entry name" value="GGDEF"/>
    <property type="match status" value="1"/>
</dbReference>
<proteinExistence type="predicted"/>
<dbReference type="EC" id="2.7.7.65" evidence="1"/>
<evidence type="ECO:0000313" key="6">
    <source>
        <dbReference type="EMBL" id="EAU55761.1"/>
    </source>
</evidence>
<evidence type="ECO:0000256" key="3">
    <source>
        <dbReference type="SAM" id="Phobius"/>
    </source>
</evidence>
<gene>
    <name evidence="6" type="ORF">SPV1_02397</name>
</gene>
<evidence type="ECO:0000256" key="2">
    <source>
        <dbReference type="ARBA" id="ARBA00034247"/>
    </source>
</evidence>
<dbReference type="NCBIfam" id="TIGR00254">
    <property type="entry name" value="GGDEF"/>
    <property type="match status" value="1"/>
</dbReference>
<dbReference type="PANTHER" id="PTHR45138">
    <property type="entry name" value="REGULATORY COMPONENTS OF SENSORY TRANSDUCTION SYSTEM"/>
    <property type="match status" value="1"/>
</dbReference>
<dbReference type="eggNOG" id="COG0834">
    <property type="taxonomic scope" value="Bacteria"/>
</dbReference>
<dbReference type="FunFam" id="3.30.70.270:FF:000001">
    <property type="entry name" value="Diguanylate cyclase domain protein"/>
    <property type="match status" value="1"/>
</dbReference>
<protein>
    <recommendedName>
        <fullName evidence="1">diguanylate cyclase</fullName>
        <ecNumber evidence="1">2.7.7.65</ecNumber>
    </recommendedName>
</protein>
<dbReference type="STRING" id="314344.AL013_05395"/>
<dbReference type="Pfam" id="PF00497">
    <property type="entry name" value="SBP_bac_3"/>
    <property type="match status" value="1"/>
</dbReference>
<comment type="caution">
    <text evidence="6">The sequence shown here is derived from an EMBL/GenBank/DDBJ whole genome shotgun (WGS) entry which is preliminary data.</text>
</comment>
<comment type="catalytic activity">
    <reaction evidence="2">
        <text>2 GTP = 3',3'-c-di-GMP + 2 diphosphate</text>
        <dbReference type="Rhea" id="RHEA:24898"/>
        <dbReference type="ChEBI" id="CHEBI:33019"/>
        <dbReference type="ChEBI" id="CHEBI:37565"/>
        <dbReference type="ChEBI" id="CHEBI:58805"/>
        <dbReference type="EC" id="2.7.7.65"/>
    </reaction>
</comment>
<keyword evidence="4" id="KW-0732">Signal</keyword>
<dbReference type="InterPro" id="IPR043128">
    <property type="entry name" value="Rev_trsase/Diguanyl_cyclase"/>
</dbReference>
<dbReference type="OrthoDB" id="5289677at2"/>
<accession>Q0F1Y9</accession>
<dbReference type="SUPFAM" id="SSF53850">
    <property type="entry name" value="Periplasmic binding protein-like II"/>
    <property type="match status" value="2"/>
</dbReference>
<dbReference type="GO" id="GO:0005886">
    <property type="term" value="C:plasma membrane"/>
    <property type="evidence" value="ECO:0007669"/>
    <property type="project" value="TreeGrafter"/>
</dbReference>
<reference evidence="6 7" key="1">
    <citation type="submission" date="2006-09" db="EMBL/GenBank/DDBJ databases">
        <authorList>
            <person name="Emerson D."/>
            <person name="Ferriera S."/>
            <person name="Johnson J."/>
            <person name="Kravitz S."/>
            <person name="Halpern A."/>
            <person name="Remington K."/>
            <person name="Beeson K."/>
            <person name="Tran B."/>
            <person name="Rogers Y.-H."/>
            <person name="Friedman R."/>
            <person name="Venter J.C."/>
        </authorList>
    </citation>
    <scope>NUCLEOTIDE SEQUENCE [LARGE SCALE GENOMIC DNA]</scope>
    <source>
        <strain evidence="6 7">PV-1</strain>
    </source>
</reference>
<organism evidence="6 7">
    <name type="scientific">Mariprofundus ferrooxydans PV-1</name>
    <dbReference type="NCBI Taxonomy" id="314345"/>
    <lineage>
        <taxon>Bacteria</taxon>
        <taxon>Pseudomonadati</taxon>
        <taxon>Pseudomonadota</taxon>
        <taxon>Candidatius Mariprofundia</taxon>
        <taxon>Mariprofundales</taxon>
        <taxon>Mariprofundaceae</taxon>
        <taxon>Mariprofundus</taxon>
    </lineage>
</organism>
<dbReference type="GO" id="GO:1902201">
    <property type="term" value="P:negative regulation of bacterial-type flagellum-dependent cell motility"/>
    <property type="evidence" value="ECO:0007669"/>
    <property type="project" value="TreeGrafter"/>
</dbReference>
<dbReference type="Pfam" id="PF09084">
    <property type="entry name" value="NMT1"/>
    <property type="match status" value="1"/>
</dbReference>
<dbReference type="Gene3D" id="3.30.70.270">
    <property type="match status" value="1"/>
</dbReference>
<dbReference type="EMBL" id="AATS01000002">
    <property type="protein sequence ID" value="EAU55761.1"/>
    <property type="molecule type" value="Genomic_DNA"/>
</dbReference>
<feature type="chain" id="PRO_5004171466" description="diguanylate cyclase" evidence="4">
    <location>
        <begin position="34"/>
        <end position="767"/>
    </location>
</feature>
<evidence type="ECO:0000256" key="1">
    <source>
        <dbReference type="ARBA" id="ARBA00012528"/>
    </source>
</evidence>
<dbReference type="CDD" id="cd01949">
    <property type="entry name" value="GGDEF"/>
    <property type="match status" value="1"/>
</dbReference>
<sequence length="767" mass="86803">MNIVTSIARKSLACTLCLCGLILLISRPAALQAAEKVSLQLEWKYQFEYAGFIMAKEKGFYADAGLDVDLIEYKTGIDTVDSVLSRKCNYGLHNSSVVINHGHLEPIILLATYFQQSPLVFVTSKAIKSPSDLIGKTIMGTPDELKYSSLALLLDHFYINKKNTHFVNQTFNIDDFIKHKVDAMSAFRTNQLYLLDQLKQPYNVIDPADYGFVMSAVNLFTSYAEAINHPERTRRFINASNRGWAYALAHPQETIATIYQKYSKRKSMKALSYEADVTRKMMLLDFFEIGATNKELALRAIKQFKHSGLLPAEEQPGTFLFDEVIHDFDHSATFTDKQKLYLQDKKLIRMCVDPDWMPFESIKSGQHIGIVADIFKLFRAELPIPVQLVPTGSWQDSITSAKERKCDIFSLASSTPERRKYMDFTTPYIKAPIVMATTMDKFFIDDIATVADRKLGVVKGYAIAESLRDKYKNINIVDVDSITDGLKRVESGELFGYIDNLMSIAAYIQKDFTGVLKVSSRLDQDVNLSVATRNDEPILRDIFEKLVVNLDSDKKQAIFNKWVSVKQEVMEDYTFLWKLFAGIALLSFGFIYHFSRLNRLNNRLRVISNTDKLSGLYNRVKMDSVLTAQKASVDRYQNNVSLIMIDIDFFKEVNDTFGHAVGDTVLITLSDIMKNNVRATDYLGRWGGEEFLIVCPNTGLTDAGILAEKLVRKVSQQAFDQVGTVTISAGVASFSKESTIEDSLLQVDKALYQSKQSGRNRVTIFQR</sequence>
<dbReference type="SMART" id="SM00062">
    <property type="entry name" value="PBPb"/>
    <property type="match status" value="1"/>
</dbReference>
<dbReference type="InterPro" id="IPR050469">
    <property type="entry name" value="Diguanylate_Cyclase"/>
</dbReference>
<evidence type="ECO:0000313" key="7">
    <source>
        <dbReference type="Proteomes" id="UP000005297"/>
    </source>
</evidence>
<dbReference type="InterPro" id="IPR029787">
    <property type="entry name" value="Nucleotide_cyclase"/>
</dbReference>
<dbReference type="InterPro" id="IPR000160">
    <property type="entry name" value="GGDEF_dom"/>
</dbReference>
<dbReference type="InterPro" id="IPR015168">
    <property type="entry name" value="SsuA/THI5"/>
</dbReference>
<dbReference type="InterPro" id="IPR001638">
    <property type="entry name" value="Solute-binding_3/MltF_N"/>
</dbReference>
<dbReference type="GO" id="GO:0043709">
    <property type="term" value="P:cell adhesion involved in single-species biofilm formation"/>
    <property type="evidence" value="ECO:0007669"/>
    <property type="project" value="TreeGrafter"/>
</dbReference>
<dbReference type="Gene3D" id="3.40.190.10">
    <property type="entry name" value="Periplasmic binding protein-like II"/>
    <property type="match status" value="4"/>
</dbReference>
<name>Q0F1Y9_9PROT</name>